<dbReference type="GO" id="GO:0016491">
    <property type="term" value="F:oxidoreductase activity"/>
    <property type="evidence" value="ECO:0007669"/>
    <property type="project" value="UniProtKB-KW"/>
</dbReference>
<keyword evidence="3 7" id="KW-0812">Transmembrane</keyword>
<dbReference type="EMBL" id="BMJY01000009">
    <property type="protein sequence ID" value="GGH45725.1"/>
    <property type="molecule type" value="Genomic_DNA"/>
</dbReference>
<feature type="transmembrane region" description="Helical" evidence="8">
    <location>
        <begin position="123"/>
        <end position="143"/>
    </location>
</feature>
<feature type="transmembrane region" description="Helical" evidence="8">
    <location>
        <begin position="179"/>
        <end position="200"/>
    </location>
</feature>
<evidence type="ECO:0000256" key="7">
    <source>
        <dbReference type="RuleBase" id="RU000320"/>
    </source>
</evidence>
<dbReference type="InterPro" id="IPR052175">
    <property type="entry name" value="ComplexI-like_HydComp"/>
</dbReference>
<organism evidence="10 11">
    <name type="scientific">Microbacterium album</name>
    <dbReference type="NCBI Taxonomy" id="2053191"/>
    <lineage>
        <taxon>Bacteria</taxon>
        <taxon>Bacillati</taxon>
        <taxon>Actinomycetota</taxon>
        <taxon>Actinomycetes</taxon>
        <taxon>Micrococcales</taxon>
        <taxon>Microbacteriaceae</taxon>
        <taxon>Microbacterium</taxon>
    </lineage>
</organism>
<feature type="transmembrane region" description="Helical" evidence="8">
    <location>
        <begin position="467"/>
        <end position="489"/>
    </location>
</feature>
<dbReference type="Pfam" id="PF00361">
    <property type="entry name" value="Proton_antipo_M"/>
    <property type="match status" value="1"/>
</dbReference>
<evidence type="ECO:0000256" key="1">
    <source>
        <dbReference type="ARBA" id="ARBA00004651"/>
    </source>
</evidence>
<protein>
    <recommendedName>
        <fullName evidence="9">NADH:quinone oxidoreductase/Mrp antiporter transmembrane domain-containing protein</fullName>
    </recommendedName>
</protein>
<reference evidence="10" key="1">
    <citation type="journal article" date="2014" name="Int. J. Syst. Evol. Microbiol.">
        <title>Complete genome sequence of Corynebacterium casei LMG S-19264T (=DSM 44701T), isolated from a smear-ripened cheese.</title>
        <authorList>
            <consortium name="US DOE Joint Genome Institute (JGI-PGF)"/>
            <person name="Walter F."/>
            <person name="Albersmeier A."/>
            <person name="Kalinowski J."/>
            <person name="Ruckert C."/>
        </authorList>
    </citation>
    <scope>NUCLEOTIDE SEQUENCE</scope>
    <source>
        <strain evidence="10">CGMCC 1.15794</strain>
    </source>
</reference>
<proteinExistence type="predicted"/>
<evidence type="ECO:0000256" key="8">
    <source>
        <dbReference type="SAM" id="Phobius"/>
    </source>
</evidence>
<evidence type="ECO:0000256" key="5">
    <source>
        <dbReference type="ARBA" id="ARBA00023002"/>
    </source>
</evidence>
<comment type="subcellular location">
    <subcellularLocation>
        <location evidence="1">Cell membrane</location>
        <topology evidence="1">Multi-pass membrane protein</topology>
    </subcellularLocation>
    <subcellularLocation>
        <location evidence="7">Membrane</location>
        <topology evidence="7">Multi-pass membrane protein</topology>
    </subcellularLocation>
</comment>
<gene>
    <name evidence="10" type="ORF">GCM10010921_21320</name>
</gene>
<feature type="transmembrane region" description="Helical" evidence="8">
    <location>
        <begin position="358"/>
        <end position="377"/>
    </location>
</feature>
<evidence type="ECO:0000256" key="2">
    <source>
        <dbReference type="ARBA" id="ARBA00022475"/>
    </source>
</evidence>
<evidence type="ECO:0000256" key="6">
    <source>
        <dbReference type="ARBA" id="ARBA00023136"/>
    </source>
</evidence>
<feature type="transmembrane region" description="Helical" evidence="8">
    <location>
        <begin position="96"/>
        <end position="114"/>
    </location>
</feature>
<feature type="transmembrane region" description="Helical" evidence="8">
    <location>
        <begin position="324"/>
        <end position="346"/>
    </location>
</feature>
<evidence type="ECO:0000313" key="10">
    <source>
        <dbReference type="EMBL" id="GGH45725.1"/>
    </source>
</evidence>
<keyword evidence="11" id="KW-1185">Reference proteome</keyword>
<feature type="transmembrane region" description="Helical" evidence="8">
    <location>
        <begin position="292"/>
        <end position="317"/>
    </location>
</feature>
<feature type="transmembrane region" description="Helical" evidence="8">
    <location>
        <begin position="220"/>
        <end position="242"/>
    </location>
</feature>
<dbReference type="AlphaFoldDB" id="A0A917IH93"/>
<evidence type="ECO:0000256" key="3">
    <source>
        <dbReference type="ARBA" id="ARBA00022692"/>
    </source>
</evidence>
<feature type="transmembrane region" description="Helical" evidence="8">
    <location>
        <begin position="389"/>
        <end position="411"/>
    </location>
</feature>
<evidence type="ECO:0000259" key="9">
    <source>
        <dbReference type="Pfam" id="PF00361"/>
    </source>
</evidence>
<dbReference type="RefSeq" id="WP_188756275.1">
    <property type="nucleotide sequence ID" value="NZ_BMJY01000009.1"/>
</dbReference>
<feature type="transmembrane region" description="Helical" evidence="8">
    <location>
        <begin position="43"/>
        <end position="62"/>
    </location>
</feature>
<feature type="transmembrane region" description="Helical" evidence="8">
    <location>
        <begin position="607"/>
        <end position="628"/>
    </location>
</feature>
<comment type="caution">
    <text evidence="10">The sequence shown here is derived from an EMBL/GenBank/DDBJ whole genome shotgun (WGS) entry which is preliminary data.</text>
</comment>
<dbReference type="PANTHER" id="PTHR42682">
    <property type="entry name" value="HYDROGENASE-4 COMPONENT F"/>
    <property type="match status" value="1"/>
</dbReference>
<dbReference type="GO" id="GO:0005886">
    <property type="term" value="C:plasma membrane"/>
    <property type="evidence" value="ECO:0007669"/>
    <property type="project" value="UniProtKB-SubCell"/>
</dbReference>
<keyword evidence="6 8" id="KW-0472">Membrane</keyword>
<accession>A0A917IH93</accession>
<reference evidence="10" key="2">
    <citation type="submission" date="2020-09" db="EMBL/GenBank/DDBJ databases">
        <authorList>
            <person name="Sun Q."/>
            <person name="Zhou Y."/>
        </authorList>
    </citation>
    <scope>NUCLEOTIDE SEQUENCE</scope>
    <source>
        <strain evidence="10">CGMCC 1.15794</strain>
    </source>
</reference>
<feature type="domain" description="NADH:quinone oxidoreductase/Mrp antiporter transmembrane" evidence="9">
    <location>
        <begin position="144"/>
        <end position="394"/>
    </location>
</feature>
<evidence type="ECO:0000256" key="4">
    <source>
        <dbReference type="ARBA" id="ARBA00022989"/>
    </source>
</evidence>
<name>A0A917IH93_9MICO</name>
<evidence type="ECO:0000313" key="11">
    <source>
        <dbReference type="Proteomes" id="UP000657592"/>
    </source>
</evidence>
<feature type="transmembrane region" description="Helical" evidence="8">
    <location>
        <begin position="6"/>
        <end position="31"/>
    </location>
</feature>
<sequence length="629" mass="64377">MTPAPALGSALVLVTLAAPLALVALLAVAGWAPDERRHRLRRALVFLSPAAIVPGVALALLADTGGGTAGASGTSLTIPWLLLGTHFAVDDLGRPLLMIAAVLYGGALSATGWIKMRDAERRGAALCGFLLTAYVGNIGTYLAADSVTFYLSFAVMSFSAAGLVVHYRTPTAHRASRVYLTLSVLSESAILAALLLTVSAGGMLLADVPAAVAESDRTGLVLGLLLFGFGVKAGTVPLHIWLPLAHPAAPPAASAVLSGTMVTAGLIGWLRFVPVPGANGPGALGSGHDAGIVANAGWTLLILALAGAFLAVLFGVLQNDPKVILAYSTISQMGFISAVIAVGMIVPELWPGTSTAAILYAVHHGLAKGALFLGVPVMKHFGSGAASVVAMLGMIGAGLVIAGAPLTSGALGKYVSKDAVEGIALAAVELQYILPLVATGSTLLLMRFGWVLWHSERRPSRAVDGEFASWAVITVAALALPWFIGVAWFDEGALPLPSWILGTVWDATWPILLGIALGAGAWWLTARGLIPRRLAAADGTLVAPGDLLVPEERALQGLSRGAQGGQAAVHAFTGHVAAQWGRMWRAVAARTRRATGRAEARLSAAEVSGAAVLLVLGVAAAFLAIGGLW</sequence>
<feature type="transmembrane region" description="Helical" evidence="8">
    <location>
        <begin position="254"/>
        <end position="272"/>
    </location>
</feature>
<keyword evidence="4 8" id="KW-1133">Transmembrane helix</keyword>
<dbReference type="InterPro" id="IPR001750">
    <property type="entry name" value="ND/Mrp_TM"/>
</dbReference>
<dbReference type="PANTHER" id="PTHR42682:SF4">
    <property type="entry name" value="NADH-UBIQUINONE_PLASTOQUINONE"/>
    <property type="match status" value="1"/>
</dbReference>
<feature type="transmembrane region" description="Helical" evidence="8">
    <location>
        <begin position="149"/>
        <end position="167"/>
    </location>
</feature>
<keyword evidence="2" id="KW-1003">Cell membrane</keyword>
<dbReference type="Proteomes" id="UP000657592">
    <property type="component" value="Unassembled WGS sequence"/>
</dbReference>
<feature type="transmembrane region" description="Helical" evidence="8">
    <location>
        <begin position="509"/>
        <end position="526"/>
    </location>
</feature>
<keyword evidence="5" id="KW-0560">Oxidoreductase</keyword>
<feature type="transmembrane region" description="Helical" evidence="8">
    <location>
        <begin position="423"/>
        <end position="446"/>
    </location>
</feature>